<reference evidence="1 2" key="1">
    <citation type="submission" date="2019-05" db="EMBL/GenBank/DDBJ databases">
        <title>Mycolicibacterium sphagni ENV482 genome assembly.</title>
        <authorList>
            <person name="Chen W."/>
            <person name="Faulkner N.W."/>
            <person name="Hyman M.R."/>
        </authorList>
    </citation>
    <scope>NUCLEOTIDE SEQUENCE [LARGE SCALE GENOMIC DNA]</scope>
    <source>
        <strain evidence="1 2">ENV482</strain>
    </source>
</reference>
<name>A0ABX2K8V8_9MYCO</name>
<gene>
    <name evidence="1" type="ORF">FEG63_24110</name>
</gene>
<keyword evidence="2" id="KW-1185">Reference proteome</keyword>
<protein>
    <recommendedName>
        <fullName evidence="3">Phosphoadenosine phosphosulfate reductase</fullName>
    </recommendedName>
</protein>
<evidence type="ECO:0000313" key="1">
    <source>
        <dbReference type="EMBL" id="NTY62625.1"/>
    </source>
</evidence>
<dbReference type="EMBL" id="VBSB01000017">
    <property type="protein sequence ID" value="NTY62625.1"/>
    <property type="molecule type" value="Genomic_DNA"/>
</dbReference>
<comment type="caution">
    <text evidence="1">The sequence shown here is derived from an EMBL/GenBank/DDBJ whole genome shotgun (WGS) entry which is preliminary data.</text>
</comment>
<sequence>MRIAPLDGLNETEHAPSVVASYGLGLDSTVMIARWLADPSSRDFELSELALVCAMTGHESQATISAVTRLILPMLTAHSVRLIQVARSQRRTTRAGAGVVVLDDSRSPSRLYADGVYTLGHEMISAATLPQLGGKRLCSVHAKGDALDPVIARITKGRPYRHAVGFEADERSRSDKDRLHDTALRTGWYPLQDWGWTRRDCSQYAMELLAEDIPKSCCGFCPFAMSSAAGRDQVIARYRREPLLAADALFLEYVARSINPSQTLIVGSSLADLITGAGLQEADALFQTRLDTCEWSLYEVRRVVRPGKDGGRGITARSLRVMATGTRGNMAEQLAAQPGQRVRGPDGIVRHILRDRSAGRTDHLFVAAPSGPQSKQRSGFEQWWQEATGEGLF</sequence>
<dbReference type="Proteomes" id="UP000708347">
    <property type="component" value="Unassembled WGS sequence"/>
</dbReference>
<evidence type="ECO:0008006" key="3">
    <source>
        <dbReference type="Google" id="ProtNLM"/>
    </source>
</evidence>
<evidence type="ECO:0000313" key="2">
    <source>
        <dbReference type="Proteomes" id="UP000708347"/>
    </source>
</evidence>
<organism evidence="1 2">
    <name type="scientific">Mycolicibacterium sphagni</name>
    <dbReference type="NCBI Taxonomy" id="1786"/>
    <lineage>
        <taxon>Bacteria</taxon>
        <taxon>Bacillati</taxon>
        <taxon>Actinomycetota</taxon>
        <taxon>Actinomycetes</taxon>
        <taxon>Mycobacteriales</taxon>
        <taxon>Mycobacteriaceae</taxon>
        <taxon>Mycolicibacterium</taxon>
    </lineage>
</organism>
<proteinExistence type="predicted"/>
<accession>A0ABX2K8V8</accession>